<gene>
    <name evidence="7" type="ORF">HOLleu_41498</name>
</gene>
<dbReference type="Pfam" id="PF00067">
    <property type="entry name" value="p450"/>
    <property type="match status" value="1"/>
</dbReference>
<evidence type="ECO:0000256" key="6">
    <source>
        <dbReference type="RuleBase" id="RU000461"/>
    </source>
</evidence>
<keyword evidence="5 6" id="KW-0349">Heme</keyword>
<protein>
    <submittedName>
        <fullName evidence="7">Cytochrome P450 4V2</fullName>
    </submittedName>
</protein>
<organism evidence="7 8">
    <name type="scientific">Holothuria leucospilota</name>
    <name type="common">Black long sea cucumber</name>
    <name type="synonym">Mertensiothuria leucospilota</name>
    <dbReference type="NCBI Taxonomy" id="206669"/>
    <lineage>
        <taxon>Eukaryota</taxon>
        <taxon>Metazoa</taxon>
        <taxon>Echinodermata</taxon>
        <taxon>Eleutherozoa</taxon>
        <taxon>Echinozoa</taxon>
        <taxon>Holothuroidea</taxon>
        <taxon>Aspidochirotacea</taxon>
        <taxon>Aspidochirotida</taxon>
        <taxon>Holothuriidae</taxon>
        <taxon>Holothuria</taxon>
    </lineage>
</organism>
<evidence type="ECO:0000256" key="3">
    <source>
        <dbReference type="ARBA" id="ARBA00022824"/>
    </source>
</evidence>
<reference evidence="7" key="1">
    <citation type="submission" date="2021-10" db="EMBL/GenBank/DDBJ databases">
        <title>Tropical sea cucumber genome reveals ecological adaptation and Cuvierian tubules defense mechanism.</title>
        <authorList>
            <person name="Chen T."/>
        </authorList>
    </citation>
    <scope>NUCLEOTIDE SEQUENCE</scope>
    <source>
        <strain evidence="7">Nanhai2018</strain>
        <tissue evidence="7">Muscle</tissue>
    </source>
</reference>
<dbReference type="InterPro" id="IPR036396">
    <property type="entry name" value="Cyt_P450_sf"/>
</dbReference>
<dbReference type="PROSITE" id="PS00086">
    <property type="entry name" value="CYTOCHROME_P450"/>
    <property type="match status" value="1"/>
</dbReference>
<dbReference type="InterPro" id="IPR002401">
    <property type="entry name" value="Cyt_P450_E_grp-I"/>
</dbReference>
<keyword evidence="3" id="KW-0256">Endoplasmic reticulum</keyword>
<name>A0A9Q1BC49_HOLLE</name>
<evidence type="ECO:0000256" key="2">
    <source>
        <dbReference type="ARBA" id="ARBA00010617"/>
    </source>
</evidence>
<dbReference type="GO" id="GO:0005506">
    <property type="term" value="F:iron ion binding"/>
    <property type="evidence" value="ECO:0007669"/>
    <property type="project" value="InterPro"/>
</dbReference>
<feature type="binding site" description="axial binding residue" evidence="5">
    <location>
        <position position="142"/>
    </location>
    <ligand>
        <name>heme</name>
        <dbReference type="ChEBI" id="CHEBI:30413"/>
    </ligand>
    <ligandPart>
        <name>Fe</name>
        <dbReference type="ChEBI" id="CHEBI:18248"/>
    </ligandPart>
</feature>
<accession>A0A9Q1BC49</accession>
<dbReference type="EMBL" id="JAIZAY010000023">
    <property type="protein sequence ID" value="KAJ8019774.1"/>
    <property type="molecule type" value="Genomic_DNA"/>
</dbReference>
<dbReference type="GO" id="GO:0005789">
    <property type="term" value="C:endoplasmic reticulum membrane"/>
    <property type="evidence" value="ECO:0007669"/>
    <property type="project" value="UniProtKB-SubCell"/>
</dbReference>
<keyword evidence="8" id="KW-1185">Reference proteome</keyword>
<dbReference type="InterPro" id="IPR050196">
    <property type="entry name" value="Cytochrome_P450_Monoox"/>
</dbReference>
<dbReference type="OrthoDB" id="1470350at2759"/>
<dbReference type="InterPro" id="IPR001128">
    <property type="entry name" value="Cyt_P450"/>
</dbReference>
<keyword evidence="4" id="KW-0472">Membrane</keyword>
<evidence type="ECO:0000256" key="1">
    <source>
        <dbReference type="ARBA" id="ARBA00004586"/>
    </source>
</evidence>
<dbReference type="InterPro" id="IPR017972">
    <property type="entry name" value="Cyt_P450_CS"/>
</dbReference>
<comment type="subcellular location">
    <subcellularLocation>
        <location evidence="1">Endoplasmic reticulum membrane</location>
    </subcellularLocation>
</comment>
<keyword evidence="5 6" id="KW-0408">Iron</keyword>
<dbReference type="GO" id="GO:0020037">
    <property type="term" value="F:heme binding"/>
    <property type="evidence" value="ECO:0007669"/>
    <property type="project" value="InterPro"/>
</dbReference>
<dbReference type="Gene3D" id="1.10.630.10">
    <property type="entry name" value="Cytochrome P450"/>
    <property type="match status" value="1"/>
</dbReference>
<evidence type="ECO:0000313" key="8">
    <source>
        <dbReference type="Proteomes" id="UP001152320"/>
    </source>
</evidence>
<dbReference type="AlphaFoldDB" id="A0A9Q1BC49"/>
<keyword evidence="6" id="KW-0503">Monooxygenase</keyword>
<sequence>MFAGHDTVSSATTFALYLIGRHPEVQHKLHEELNQVFGSDRDRPVTPDDIQRLEYLSCVVKESLRLLPSAPLLGREIEEDVNMCGTTIPKGTTVFIGIFWLHRDPKQFPDPEKFDPDRFLSHNMKGRHNFAFIPFSAGHRNCIGQKFALMEEKVILATILRKLNVTSLQSISELGLTYELVLRSTEGIKVKLSIR</sequence>
<dbReference type="SUPFAM" id="SSF48264">
    <property type="entry name" value="Cytochrome P450"/>
    <property type="match status" value="1"/>
</dbReference>
<comment type="similarity">
    <text evidence="2 6">Belongs to the cytochrome P450 family.</text>
</comment>
<dbReference type="PRINTS" id="PR00385">
    <property type="entry name" value="P450"/>
</dbReference>
<evidence type="ECO:0000313" key="7">
    <source>
        <dbReference type="EMBL" id="KAJ8019774.1"/>
    </source>
</evidence>
<proteinExistence type="inferred from homology"/>
<evidence type="ECO:0000256" key="4">
    <source>
        <dbReference type="ARBA" id="ARBA00023136"/>
    </source>
</evidence>
<keyword evidence="6" id="KW-0560">Oxidoreductase</keyword>
<dbReference type="PANTHER" id="PTHR24291:SF189">
    <property type="entry name" value="CYTOCHROME P450 4C3-RELATED"/>
    <property type="match status" value="1"/>
</dbReference>
<dbReference type="GO" id="GO:0016705">
    <property type="term" value="F:oxidoreductase activity, acting on paired donors, with incorporation or reduction of molecular oxygen"/>
    <property type="evidence" value="ECO:0007669"/>
    <property type="project" value="InterPro"/>
</dbReference>
<evidence type="ECO:0000256" key="5">
    <source>
        <dbReference type="PIRSR" id="PIRSR602401-1"/>
    </source>
</evidence>
<keyword evidence="5 6" id="KW-0479">Metal-binding</keyword>
<comment type="cofactor">
    <cofactor evidence="5">
        <name>heme</name>
        <dbReference type="ChEBI" id="CHEBI:30413"/>
    </cofactor>
</comment>
<dbReference type="PANTHER" id="PTHR24291">
    <property type="entry name" value="CYTOCHROME P450 FAMILY 4"/>
    <property type="match status" value="1"/>
</dbReference>
<dbReference type="PRINTS" id="PR00463">
    <property type="entry name" value="EP450I"/>
</dbReference>
<comment type="caution">
    <text evidence="7">The sequence shown here is derived from an EMBL/GenBank/DDBJ whole genome shotgun (WGS) entry which is preliminary data.</text>
</comment>
<dbReference type="GO" id="GO:0004497">
    <property type="term" value="F:monooxygenase activity"/>
    <property type="evidence" value="ECO:0007669"/>
    <property type="project" value="UniProtKB-KW"/>
</dbReference>
<dbReference type="Proteomes" id="UP001152320">
    <property type="component" value="Chromosome 23"/>
</dbReference>